<keyword evidence="3" id="KW-1185">Reference proteome</keyword>
<reference evidence="3" key="2">
    <citation type="journal article" date="2016" name="Sci. Rep.">
        <title>Dictyocaulus viviparus genome, variome and transcriptome elucidate lungworm biology and support future intervention.</title>
        <authorList>
            <person name="McNulty S.N."/>
            <person name="Strube C."/>
            <person name="Rosa B.A."/>
            <person name="Martin J.C."/>
            <person name="Tyagi R."/>
            <person name="Choi Y.J."/>
            <person name="Wang Q."/>
            <person name="Hallsworth Pepin K."/>
            <person name="Zhang X."/>
            <person name="Ozersky P."/>
            <person name="Wilson R.K."/>
            <person name="Sternberg P.W."/>
            <person name="Gasser R.B."/>
            <person name="Mitreva M."/>
        </authorList>
    </citation>
    <scope>NUCLEOTIDE SEQUENCE [LARGE SCALE GENOMIC DNA]</scope>
    <source>
        <strain evidence="3">HannoverDv2000</strain>
    </source>
</reference>
<evidence type="ECO:0000259" key="1">
    <source>
        <dbReference type="PROSITE" id="PS00022"/>
    </source>
</evidence>
<reference evidence="2 3" key="1">
    <citation type="submission" date="2013-11" db="EMBL/GenBank/DDBJ databases">
        <title>Draft genome of the bovine lungworm Dictyocaulus viviparus.</title>
        <authorList>
            <person name="Mitreva M."/>
        </authorList>
    </citation>
    <scope>NUCLEOTIDE SEQUENCE [LARGE SCALE GENOMIC DNA]</scope>
    <source>
        <strain evidence="2 3">HannoverDv2000</strain>
    </source>
</reference>
<accession>A0A0D8XE48</accession>
<proteinExistence type="predicted"/>
<dbReference type="InterPro" id="IPR000742">
    <property type="entry name" value="EGF"/>
</dbReference>
<evidence type="ECO:0000313" key="2">
    <source>
        <dbReference type="EMBL" id="KJH40681.1"/>
    </source>
</evidence>
<dbReference type="AlphaFoldDB" id="A0A0D8XE48"/>
<dbReference type="STRING" id="29172.A0A0D8XE48"/>
<dbReference type="PANTHER" id="PTHR24035:SF138">
    <property type="entry name" value="MULTIPLE EPIDERMAL GROWTH FACTOR-LIKE DOMAINS PROTEIN 6"/>
    <property type="match status" value="1"/>
</dbReference>
<organism evidence="2 3">
    <name type="scientific">Dictyocaulus viviparus</name>
    <name type="common">Bovine lungworm</name>
    <dbReference type="NCBI Taxonomy" id="29172"/>
    <lineage>
        <taxon>Eukaryota</taxon>
        <taxon>Metazoa</taxon>
        <taxon>Ecdysozoa</taxon>
        <taxon>Nematoda</taxon>
        <taxon>Chromadorea</taxon>
        <taxon>Rhabditida</taxon>
        <taxon>Rhabditina</taxon>
        <taxon>Rhabditomorpha</taxon>
        <taxon>Strongyloidea</taxon>
        <taxon>Metastrongylidae</taxon>
        <taxon>Dictyocaulus</taxon>
    </lineage>
</organism>
<sequence>GGLPGVTDETTRPISPPVFIDEHMLQGVREAKQIENLTYQQSDIFHGERIPLKTVPPHMAGDDEETMAGAKFSTLGIDKKPNFFAPLNNELEEQMKREQDEEALYAQSVFMRRRSLATLKCVDTTKSTNRKITPPPNMERSTEVALNNMKLGESKEVDVEMVEIGYENPSEAGGGLQRHIATGSVDPWDGKVRKELHKIVALNVQGGFAKVYKSVNEGGKLFNSYQTDHVTKRGDSENGVYSESLQIVTPPLEMITFDKHLFLHNRSMGSMLRWGSGCDGHCDCSNGASCDRLTGFCDCRAGYMGKKCEIACPDGLWRANCIHQRAYACITAVVIRKLANAHVQPVGRDQHTK</sequence>
<dbReference type="SMART" id="SM00180">
    <property type="entry name" value="EGF_Lam"/>
    <property type="match status" value="1"/>
</dbReference>
<name>A0A0D8XE48_DICVI</name>
<evidence type="ECO:0000313" key="3">
    <source>
        <dbReference type="Proteomes" id="UP000053766"/>
    </source>
</evidence>
<dbReference type="InterPro" id="IPR002049">
    <property type="entry name" value="LE_dom"/>
</dbReference>
<gene>
    <name evidence="2" type="ORF">DICVIV_13367</name>
</gene>
<dbReference type="Gene3D" id="2.170.300.10">
    <property type="entry name" value="Tie2 ligand-binding domain superfamily"/>
    <property type="match status" value="1"/>
</dbReference>
<dbReference type="Proteomes" id="UP000053766">
    <property type="component" value="Unassembled WGS sequence"/>
</dbReference>
<dbReference type="PROSITE" id="PS00022">
    <property type="entry name" value="EGF_1"/>
    <property type="match status" value="1"/>
</dbReference>
<feature type="domain" description="EGF-like" evidence="1">
    <location>
        <begin position="297"/>
        <end position="308"/>
    </location>
</feature>
<dbReference type="PANTHER" id="PTHR24035">
    <property type="entry name" value="MULTIPLE EPIDERMAL GROWTH FACTOR-LIKE DOMAINS PROTEIN"/>
    <property type="match status" value="1"/>
</dbReference>
<protein>
    <submittedName>
        <fullName evidence="2">EGF-like domain protein</fullName>
    </submittedName>
</protein>
<dbReference type="InterPro" id="IPR052108">
    <property type="entry name" value="MEGF/SIB"/>
</dbReference>
<dbReference type="EMBL" id="KN717053">
    <property type="protein sequence ID" value="KJH40681.1"/>
    <property type="molecule type" value="Genomic_DNA"/>
</dbReference>
<dbReference type="CDD" id="cd00055">
    <property type="entry name" value="EGF_Lam"/>
    <property type="match status" value="1"/>
</dbReference>
<feature type="non-terminal residue" evidence="2">
    <location>
        <position position="1"/>
    </location>
</feature>
<dbReference type="OrthoDB" id="248495at2759"/>